<comment type="caution">
    <text evidence="2">The sequence shown here is derived from an EMBL/GenBank/DDBJ whole genome shotgun (WGS) entry which is preliminary data.</text>
</comment>
<feature type="signal peptide" evidence="1">
    <location>
        <begin position="1"/>
        <end position="21"/>
    </location>
</feature>
<dbReference type="PATRIC" id="fig|999432.5.peg.2184"/>
<dbReference type="HOGENOM" id="CLU_543944_0_0_12"/>
<evidence type="ECO:0000256" key="1">
    <source>
        <dbReference type="SAM" id="SignalP"/>
    </source>
</evidence>
<gene>
    <name evidence="2" type="ORF">HMPREF9726_02103</name>
</gene>
<protein>
    <recommendedName>
        <fullName evidence="3">Outer membrane protein beta-barrel domain-containing protein</fullName>
    </recommendedName>
</protein>
<organism evidence="2">
    <name type="scientific">Treponema denticola H-22</name>
    <dbReference type="NCBI Taxonomy" id="999432"/>
    <lineage>
        <taxon>Bacteria</taxon>
        <taxon>Pseudomonadati</taxon>
        <taxon>Spirochaetota</taxon>
        <taxon>Spirochaetia</taxon>
        <taxon>Spirochaetales</taxon>
        <taxon>Treponemataceae</taxon>
        <taxon>Treponema</taxon>
    </lineage>
</organism>
<proteinExistence type="predicted"/>
<name>A0A0E2E4R1_TREDN</name>
<reference evidence="2" key="1">
    <citation type="submission" date="2012-01" db="EMBL/GenBank/DDBJ databases">
        <title>The Genome Sequence of Treponema denticola H-22.</title>
        <authorList>
            <consortium name="The Broad Institute Genome Sequencing Platform"/>
            <person name="Earl A."/>
            <person name="Ward D."/>
            <person name="Feldgarden M."/>
            <person name="Gevers D."/>
            <person name="Blanton J.M."/>
            <person name="Fenno C.J."/>
            <person name="Baranova O.V."/>
            <person name="Mathney J."/>
            <person name="Dewhirst F.E."/>
            <person name="Izard J."/>
            <person name="Young S.K."/>
            <person name="Zeng Q."/>
            <person name="Gargeya S."/>
            <person name="Fitzgerald M."/>
            <person name="Haas B."/>
            <person name="Abouelleil A."/>
            <person name="Alvarado L."/>
            <person name="Arachchi H.M."/>
            <person name="Berlin A."/>
            <person name="Chapman S.B."/>
            <person name="Gearin G."/>
            <person name="Goldberg J."/>
            <person name="Griggs A."/>
            <person name="Gujja S."/>
            <person name="Hansen M."/>
            <person name="Heiman D."/>
            <person name="Howarth C."/>
            <person name="Larimer J."/>
            <person name="Lui A."/>
            <person name="MacDonald P.J.P."/>
            <person name="McCowen C."/>
            <person name="Montmayeur A."/>
            <person name="Murphy C."/>
            <person name="Neiman D."/>
            <person name="Pearson M."/>
            <person name="Priest M."/>
            <person name="Roberts A."/>
            <person name="Saif S."/>
            <person name="Shea T."/>
            <person name="Sisk P."/>
            <person name="Stolte C."/>
            <person name="Sykes S."/>
            <person name="Wortman J."/>
            <person name="Nusbaum C."/>
            <person name="Birren B."/>
        </authorList>
    </citation>
    <scope>NUCLEOTIDE SEQUENCE [LARGE SCALE GENOMIC DNA]</scope>
    <source>
        <strain evidence="2">H-22</strain>
    </source>
</reference>
<feature type="chain" id="PRO_5002393616" description="Outer membrane protein beta-barrel domain-containing protein" evidence="1">
    <location>
        <begin position="22"/>
        <end position="502"/>
    </location>
</feature>
<keyword evidence="1" id="KW-0732">Signal</keyword>
<dbReference type="RefSeq" id="WP_002685520.1">
    <property type="nucleotide sequence ID" value="NZ_CM001795.1"/>
</dbReference>
<dbReference type="EMBL" id="AGDV01000020">
    <property type="protein sequence ID" value="EMB31723.1"/>
    <property type="molecule type" value="Genomic_DNA"/>
</dbReference>
<evidence type="ECO:0008006" key="3">
    <source>
        <dbReference type="Google" id="ProtNLM"/>
    </source>
</evidence>
<evidence type="ECO:0000313" key="2">
    <source>
        <dbReference type="EMBL" id="EMB31723.1"/>
    </source>
</evidence>
<sequence length="502" mass="58600">MYKRFFLMAALCCFFVINLYTQNTDEKLEAEKQMDAPAYKIESVEYNIKGFTKERPLSSKIPIDKKRIFFSREEFDAYIAELNTEFHNMRTIESYEITFDFLEPQNNITPVKLKIYVKDTWNIIALPYPSFDSNRGLQFKLKLKDFNFLGSLEPLTMDLIYNRNNEGKSSFEFGTGFALPFHINPVKFLWTTNAEISIDEDKKFGFDFGTGLSASYKLGVDWLTLAAGITQDIKVSASPSEKDYYLTNGFYTSLVFDIYKDQTLGTITWTPYFGIDGNWKFKEMTNEEKKGLNINWSHSFGMGKVNWINNFRQGFTVNLDNSYKYNTYKKGNVDVSFNLQTKGFYSFLERVGLYGRFDFFYNLFGKTSSEHTGKILRGILNKRIETDTAFSFNFDVPIKIGVFKWEEITGVEWTRFFGFELHITPFFDMALVHDKNTDTYYNPKHGWYSGGFEIIMYPIKMRSIYARISYGHDLREIKNKDGYAKRDGKPVSEIFIGIGLHY</sequence>
<dbReference type="Proteomes" id="UP000011705">
    <property type="component" value="Chromosome"/>
</dbReference>
<dbReference type="AlphaFoldDB" id="A0A0E2E4R1"/>
<accession>A0A0E2E4R1</accession>